<evidence type="ECO:0000313" key="6">
    <source>
        <dbReference type="EMBL" id="KAJ8973809.1"/>
    </source>
</evidence>
<comment type="subcellular location">
    <subcellularLocation>
        <location evidence="1">Membrane</location>
        <topology evidence="1">Multi-pass membrane protein</topology>
    </subcellularLocation>
</comment>
<dbReference type="Pfam" id="PF07690">
    <property type="entry name" value="MFS_1"/>
    <property type="match status" value="1"/>
</dbReference>
<feature type="transmembrane region" description="Helical" evidence="5">
    <location>
        <begin position="499"/>
        <end position="521"/>
    </location>
</feature>
<feature type="transmembrane region" description="Helical" evidence="5">
    <location>
        <begin position="206"/>
        <end position="227"/>
    </location>
</feature>
<feature type="transmembrane region" description="Helical" evidence="5">
    <location>
        <begin position="65"/>
        <end position="83"/>
    </location>
</feature>
<evidence type="ECO:0000256" key="2">
    <source>
        <dbReference type="ARBA" id="ARBA00022692"/>
    </source>
</evidence>
<name>A0ABQ9J849_9CUCU</name>
<keyword evidence="4 5" id="KW-0472">Membrane</keyword>
<evidence type="ECO:0000256" key="5">
    <source>
        <dbReference type="SAM" id="Phobius"/>
    </source>
</evidence>
<feature type="transmembrane region" description="Helical" evidence="5">
    <location>
        <begin position="267"/>
        <end position="288"/>
    </location>
</feature>
<keyword evidence="2 5" id="KW-0812">Transmembrane</keyword>
<dbReference type="EMBL" id="JAPWTJ010001108">
    <property type="protein sequence ID" value="KAJ8973809.1"/>
    <property type="molecule type" value="Genomic_DNA"/>
</dbReference>
<feature type="transmembrane region" description="Helical" evidence="5">
    <location>
        <begin position="239"/>
        <end position="261"/>
    </location>
</feature>
<accession>A0ABQ9J849</accession>
<protein>
    <recommendedName>
        <fullName evidence="8">Proton-coupled folate transporter</fullName>
    </recommendedName>
</protein>
<proteinExistence type="predicted"/>
<sequence length="549" mass="61787">MGSAATNEMVNNGVFDHDRDGTLKRCFNENMSLEKSKSIEAGLQSIIVDSEIPDRRKKISLCKKIKIVATNITVEPIMFFYVLPSVMASIATQNLTLEKSCRVNLGYSDDVCDALSIRNDSYPGYKESEEEVQKLAAHIAIFKNIIQSVFPSLLLLFLGAWSDKHKKRKPCIMNPILGEITTCICFIICTYYFYELPMEFNVVAESLPPAITGGWFAMFMGVFTYISSVTSEETRTTRIGAVNMFMNVSLCIGISLSGIFYELIGFYGVYSLSLVMYLFSFSYGMIYIKDICEIEREQGIIKEKPLEKKKNFFADFFNFSNVLQTLKIAFKKGERNRRTKVCVIMVLVMVVIGPMHGEMNVFYYFVRYKYGWNSINYSLFSTFQFVTHSIGTIFSLAFFTNFLKVDDAVLGMISNGSKILASLIYAFAPTPLIFYAGAIAEMLNGTSFIAMRAIVSKLVASNELGQINSLFGVAEAIVPLVYGPLYSKIYAMTIDVFPGAFFIVGGILTTPAVFIFTWLYFEHQKDKKAEAREKNKKENLLGENAAPKV</sequence>
<evidence type="ECO:0000256" key="3">
    <source>
        <dbReference type="ARBA" id="ARBA00022989"/>
    </source>
</evidence>
<feature type="transmembrane region" description="Helical" evidence="5">
    <location>
        <begin position="377"/>
        <end position="399"/>
    </location>
</feature>
<dbReference type="InterPro" id="IPR011701">
    <property type="entry name" value="MFS"/>
</dbReference>
<dbReference type="Gene3D" id="1.20.1250.20">
    <property type="entry name" value="MFS general substrate transporter like domains"/>
    <property type="match status" value="1"/>
</dbReference>
<evidence type="ECO:0000256" key="1">
    <source>
        <dbReference type="ARBA" id="ARBA00004141"/>
    </source>
</evidence>
<reference evidence="6" key="1">
    <citation type="journal article" date="2023" name="Insect Mol. Biol.">
        <title>Genome sequencing provides insights into the evolution of gene families encoding plant cell wall-degrading enzymes in longhorned beetles.</title>
        <authorList>
            <person name="Shin N.R."/>
            <person name="Okamura Y."/>
            <person name="Kirsch R."/>
            <person name="Pauchet Y."/>
        </authorList>
    </citation>
    <scope>NUCLEOTIDE SEQUENCE</scope>
    <source>
        <strain evidence="6">MMC_N1</strain>
    </source>
</reference>
<keyword evidence="7" id="KW-1185">Reference proteome</keyword>
<feature type="transmembrane region" description="Helical" evidence="5">
    <location>
        <begin position="172"/>
        <end position="194"/>
    </location>
</feature>
<gene>
    <name evidence="6" type="ORF">NQ317_014512</name>
</gene>
<comment type="caution">
    <text evidence="6">The sequence shown here is derived from an EMBL/GenBank/DDBJ whole genome shotgun (WGS) entry which is preliminary data.</text>
</comment>
<feature type="transmembrane region" description="Helical" evidence="5">
    <location>
        <begin position="341"/>
        <end position="365"/>
    </location>
</feature>
<dbReference type="Proteomes" id="UP001162164">
    <property type="component" value="Unassembled WGS sequence"/>
</dbReference>
<dbReference type="SUPFAM" id="SSF103473">
    <property type="entry name" value="MFS general substrate transporter"/>
    <property type="match status" value="1"/>
</dbReference>
<dbReference type="PANTHER" id="PTHR23507">
    <property type="entry name" value="ZGC:174356"/>
    <property type="match status" value="1"/>
</dbReference>
<feature type="transmembrane region" description="Helical" evidence="5">
    <location>
        <begin position="135"/>
        <end position="160"/>
    </location>
</feature>
<evidence type="ECO:0000313" key="7">
    <source>
        <dbReference type="Proteomes" id="UP001162164"/>
    </source>
</evidence>
<keyword evidence="3 5" id="KW-1133">Transmembrane helix</keyword>
<dbReference type="PANTHER" id="PTHR23507:SF1">
    <property type="entry name" value="FI18259P1-RELATED"/>
    <property type="match status" value="1"/>
</dbReference>
<evidence type="ECO:0000256" key="4">
    <source>
        <dbReference type="ARBA" id="ARBA00023136"/>
    </source>
</evidence>
<organism evidence="6 7">
    <name type="scientific">Molorchus minor</name>
    <dbReference type="NCBI Taxonomy" id="1323400"/>
    <lineage>
        <taxon>Eukaryota</taxon>
        <taxon>Metazoa</taxon>
        <taxon>Ecdysozoa</taxon>
        <taxon>Arthropoda</taxon>
        <taxon>Hexapoda</taxon>
        <taxon>Insecta</taxon>
        <taxon>Pterygota</taxon>
        <taxon>Neoptera</taxon>
        <taxon>Endopterygota</taxon>
        <taxon>Coleoptera</taxon>
        <taxon>Polyphaga</taxon>
        <taxon>Cucujiformia</taxon>
        <taxon>Chrysomeloidea</taxon>
        <taxon>Cerambycidae</taxon>
        <taxon>Lamiinae</taxon>
        <taxon>Monochamini</taxon>
        <taxon>Molorchus</taxon>
    </lineage>
</organism>
<evidence type="ECO:0008006" key="8">
    <source>
        <dbReference type="Google" id="ProtNLM"/>
    </source>
</evidence>
<dbReference type="InterPro" id="IPR036259">
    <property type="entry name" value="MFS_trans_sf"/>
</dbReference>